<dbReference type="RefSeq" id="WP_190564019.1">
    <property type="nucleotide sequence ID" value="NZ_JACJQU010000018.1"/>
</dbReference>
<dbReference type="AlphaFoldDB" id="A0A926WMV6"/>
<organism evidence="12 13">
    <name type="scientific">Anabaena sphaerica FACHB-251</name>
    <dbReference type="NCBI Taxonomy" id="2692883"/>
    <lineage>
        <taxon>Bacteria</taxon>
        <taxon>Bacillati</taxon>
        <taxon>Cyanobacteriota</taxon>
        <taxon>Cyanophyceae</taxon>
        <taxon>Nostocales</taxon>
        <taxon>Nostocaceae</taxon>
        <taxon>Anabaena</taxon>
    </lineage>
</organism>
<evidence type="ECO:0000313" key="13">
    <source>
        <dbReference type="Proteomes" id="UP000662185"/>
    </source>
</evidence>
<dbReference type="NCBIfam" id="TIGR02470">
    <property type="entry name" value="sucr_synth"/>
    <property type="match status" value="1"/>
</dbReference>
<sequence length="808" mass="93878">MYELFQAILNSEEKTDIRQFLLTLDTTDKSYFLRNEILQAFADYCHQSQKPAYFYHSSSLGTLIHYTHEIILEKENTWFVVRPRIASQEVWKLTADFTKFELMTPKAFLDLRDRLVNRYQPHILEIDLHPFYQASPRVSDPRNIGQGLTFLNDYLCNQFATDPQYWLEILFQALQGIRYNGVRLLISDRIRCGTQFAKQIKPAIQFLSELPPDQDYPQFRFHLQKLGFEAGWGNNAARIRETLELLQRLIDTPQPSIIEAFIARIPAVFRVVLVSIHGWVAQEDVLGRDETLGQVIYVLEQARSLENKLQEEIKLAGLDFLGIKPHVIILTRLIPNCQGTFCGLRLEKVHNTENAWILRVPFTDSDPEITNNWISKFEIWPYLEKFAQDAEKELLAQFQGKPNLIIGNYSDGNLVASLLSSSLKVTQCNIAHSLEKPKNLFSNLYWQDLEDKYHFSAQFTADLISMNAADFIIASSYQEIVGTPDTMGQYESYKCFTMPQLYHVVDGIDLFNPKFNMVPPGVSETFFFPYSQTENRDPQERKEIENLLFQNDQNAHIIGRLDNFNKRPIFAVAPITSIKNLTGLVECFGKSQELQTQCNLILLTSKLYPDEATNDEEVKEIEKLHNIINEYKLQGKIRWIGTRLPSSKIGEAYRIIADKQGIYVHFALYEAFGRSILEAMISGLPTFATKFGGALEIMENWDSGFHLNPTDLEGTAKTILSFLDRCDTNPEYWQETSQWMIERIRHKYNWNLHTEKLLLLAKMFSFWNFIAPEDNDARDRYMETLFYLIYKPRAERILTQHQRPYAPI</sequence>
<proteinExistence type="inferred from homology"/>
<name>A0A926WMV6_9NOST</name>
<dbReference type="PANTHER" id="PTHR45839">
    <property type="match status" value="1"/>
</dbReference>
<dbReference type="GO" id="GO:0016157">
    <property type="term" value="F:sucrose synthase activity"/>
    <property type="evidence" value="ECO:0007669"/>
    <property type="project" value="UniProtKB-UniRule"/>
</dbReference>
<dbReference type="InterPro" id="IPR056736">
    <property type="entry name" value="SUS_EPBD"/>
</dbReference>
<evidence type="ECO:0000313" key="12">
    <source>
        <dbReference type="EMBL" id="MBD2296053.1"/>
    </source>
</evidence>
<keyword evidence="13" id="KW-1185">Reference proteome</keyword>
<dbReference type="InterPro" id="IPR056735">
    <property type="entry name" value="SUS_N"/>
</dbReference>
<dbReference type="Proteomes" id="UP000662185">
    <property type="component" value="Unassembled WGS sequence"/>
</dbReference>
<dbReference type="EMBL" id="JACJQU010000018">
    <property type="protein sequence ID" value="MBD2296053.1"/>
    <property type="molecule type" value="Genomic_DNA"/>
</dbReference>
<dbReference type="Pfam" id="PF00862">
    <property type="entry name" value="GT-B_Sucrose_synth"/>
    <property type="match status" value="1"/>
</dbReference>
<feature type="domain" description="Sucrose synthase first GT-B" evidence="9">
    <location>
        <begin position="257"/>
        <end position="549"/>
    </location>
</feature>
<dbReference type="Gene3D" id="3.40.50.2000">
    <property type="entry name" value="Glycogen Phosphorylase B"/>
    <property type="match status" value="2"/>
</dbReference>
<comment type="caution">
    <text evidence="12">The sequence shown here is derived from an EMBL/GenBank/DDBJ whole genome shotgun (WGS) entry which is preliminary data.</text>
</comment>
<keyword evidence="4 12" id="KW-0328">Glycosyltransferase</keyword>
<evidence type="ECO:0000256" key="3">
    <source>
        <dbReference type="ARBA" id="ARBA00020955"/>
    </source>
</evidence>
<evidence type="ECO:0000259" key="10">
    <source>
        <dbReference type="Pfam" id="PF24861"/>
    </source>
</evidence>
<dbReference type="SUPFAM" id="SSF53756">
    <property type="entry name" value="UDP-Glycosyltransferase/glycogen phosphorylase"/>
    <property type="match status" value="1"/>
</dbReference>
<reference evidence="13" key="1">
    <citation type="journal article" date="2020" name="ISME J.">
        <title>Comparative genomics reveals insights into cyanobacterial evolution and habitat adaptation.</title>
        <authorList>
            <person name="Chen M.Y."/>
            <person name="Teng W.K."/>
            <person name="Zhao L."/>
            <person name="Hu C.X."/>
            <person name="Zhou Y.K."/>
            <person name="Han B.P."/>
            <person name="Song L.R."/>
            <person name="Shu W.S."/>
        </authorList>
    </citation>
    <scope>NUCLEOTIDE SEQUENCE [LARGE SCALE GENOMIC DNA]</scope>
    <source>
        <strain evidence="13">FACHB-251</strain>
    </source>
</reference>
<dbReference type="InterPro" id="IPR012820">
    <property type="entry name" value="Sucrose_synthase_pln/cyn"/>
</dbReference>
<dbReference type="GO" id="GO:0005985">
    <property type="term" value="P:sucrose metabolic process"/>
    <property type="evidence" value="ECO:0007669"/>
    <property type="project" value="UniProtKB-UniRule"/>
</dbReference>
<evidence type="ECO:0000259" key="8">
    <source>
        <dbReference type="Pfam" id="PF00534"/>
    </source>
</evidence>
<dbReference type="EC" id="2.4.1.13" evidence="2 7"/>
<evidence type="ECO:0000256" key="2">
    <source>
        <dbReference type="ARBA" id="ARBA00012540"/>
    </source>
</evidence>
<feature type="domain" description="Glycosyl transferase family 1" evidence="8">
    <location>
        <begin position="568"/>
        <end position="725"/>
    </location>
</feature>
<dbReference type="Pfam" id="PF24861">
    <property type="entry name" value="SUS_N"/>
    <property type="match status" value="1"/>
</dbReference>
<dbReference type="PANTHER" id="PTHR45839:SF7">
    <property type="entry name" value="SUCROSE SYNTHASE 1"/>
    <property type="match status" value="1"/>
</dbReference>
<evidence type="ECO:0000256" key="1">
    <source>
        <dbReference type="ARBA" id="ARBA00006530"/>
    </source>
</evidence>
<dbReference type="Pfam" id="PF00534">
    <property type="entry name" value="Glycos_transf_1"/>
    <property type="match status" value="1"/>
</dbReference>
<evidence type="ECO:0000256" key="7">
    <source>
        <dbReference type="NCBIfam" id="TIGR02470"/>
    </source>
</evidence>
<comment type="similarity">
    <text evidence="1">Belongs to the glycosyltransferase 1 family.</text>
</comment>
<dbReference type="Pfam" id="PF24862">
    <property type="entry name" value="SUS_EPBD"/>
    <property type="match status" value="1"/>
</dbReference>
<feature type="domain" description="Sucrose synthase EPBD" evidence="11">
    <location>
        <begin position="146"/>
        <end position="234"/>
    </location>
</feature>
<accession>A0A926WMV6</accession>
<feature type="domain" description="Sucrose synthase N-terminal" evidence="10">
    <location>
        <begin position="11"/>
        <end position="112"/>
    </location>
</feature>
<evidence type="ECO:0000259" key="9">
    <source>
        <dbReference type="Pfam" id="PF00862"/>
    </source>
</evidence>
<protein>
    <recommendedName>
        <fullName evidence="3 7">Sucrose synthase</fullName>
        <ecNumber evidence="2 7">2.4.1.13</ecNumber>
    </recommendedName>
</protein>
<gene>
    <name evidence="12" type="ORF">H6G06_21885</name>
</gene>
<dbReference type="InterPro" id="IPR001296">
    <property type="entry name" value="Glyco_trans_1"/>
</dbReference>
<evidence type="ECO:0000256" key="5">
    <source>
        <dbReference type="ARBA" id="ARBA00022679"/>
    </source>
</evidence>
<evidence type="ECO:0000256" key="6">
    <source>
        <dbReference type="ARBA" id="ARBA00049030"/>
    </source>
</evidence>
<dbReference type="Gene3D" id="1.20.120.1230">
    <property type="match status" value="1"/>
</dbReference>
<dbReference type="InterPro" id="IPR000368">
    <property type="entry name" value="Sucrose_synth_GT-B1"/>
</dbReference>
<evidence type="ECO:0000259" key="11">
    <source>
        <dbReference type="Pfam" id="PF24862"/>
    </source>
</evidence>
<evidence type="ECO:0000256" key="4">
    <source>
        <dbReference type="ARBA" id="ARBA00022676"/>
    </source>
</evidence>
<dbReference type="Gene3D" id="3.10.450.330">
    <property type="match status" value="1"/>
</dbReference>
<comment type="catalytic activity">
    <reaction evidence="6">
        <text>an NDP-alpha-D-glucose + D-fructose = a ribonucleoside 5'-diphosphate + sucrose + H(+)</text>
        <dbReference type="Rhea" id="RHEA:16241"/>
        <dbReference type="ChEBI" id="CHEBI:15378"/>
        <dbReference type="ChEBI" id="CHEBI:17992"/>
        <dbReference type="ChEBI" id="CHEBI:37721"/>
        <dbReference type="ChEBI" id="CHEBI:57930"/>
        <dbReference type="ChEBI" id="CHEBI:76533"/>
        <dbReference type="EC" id="2.4.1.13"/>
    </reaction>
</comment>
<keyword evidence="5 12" id="KW-0808">Transferase</keyword>